<dbReference type="Proteomes" id="UP000217507">
    <property type="component" value="Chromosome"/>
</dbReference>
<protein>
    <recommendedName>
        <fullName evidence="3">Phosphoglycerate mutase</fullName>
    </recommendedName>
</protein>
<proteinExistence type="predicted"/>
<dbReference type="AlphaFoldDB" id="A0A1Z4KLK5"/>
<dbReference type="PANTHER" id="PTHR48100:SF1">
    <property type="entry name" value="HISTIDINE PHOSPHATASE FAMILY PROTEIN-RELATED"/>
    <property type="match status" value="1"/>
</dbReference>
<dbReference type="Gene3D" id="3.40.50.1240">
    <property type="entry name" value="Phosphoglycerate mutase-like"/>
    <property type="match status" value="1"/>
</dbReference>
<dbReference type="InterPro" id="IPR050275">
    <property type="entry name" value="PGM_Phosphatase"/>
</dbReference>
<evidence type="ECO:0000313" key="1">
    <source>
        <dbReference type="EMBL" id="BAY69858.1"/>
    </source>
</evidence>
<dbReference type="GO" id="GO:0016791">
    <property type="term" value="F:phosphatase activity"/>
    <property type="evidence" value="ECO:0007669"/>
    <property type="project" value="TreeGrafter"/>
</dbReference>
<dbReference type="GO" id="GO:0005737">
    <property type="term" value="C:cytoplasm"/>
    <property type="evidence" value="ECO:0007669"/>
    <property type="project" value="TreeGrafter"/>
</dbReference>
<name>A0A1Z4KLK5_ANAVA</name>
<dbReference type="PANTHER" id="PTHR48100">
    <property type="entry name" value="BROAD-SPECIFICITY PHOSPHATASE YOR283W-RELATED"/>
    <property type="match status" value="1"/>
</dbReference>
<dbReference type="CDD" id="cd07067">
    <property type="entry name" value="HP_PGM_like"/>
    <property type="match status" value="1"/>
</dbReference>
<reference evidence="1 2" key="1">
    <citation type="submission" date="2017-06" db="EMBL/GenBank/DDBJ databases">
        <title>Genome sequencing of cyanobaciteial culture collection at National Institute for Environmental Studies (NIES).</title>
        <authorList>
            <person name="Hirose Y."/>
            <person name="Shimura Y."/>
            <person name="Fujisawa T."/>
            <person name="Nakamura Y."/>
            <person name="Kawachi M."/>
        </authorList>
    </citation>
    <scope>NUCLEOTIDE SEQUENCE [LARGE SCALE GENOMIC DNA]</scope>
    <source>
        <strain evidence="1 2">NIES-23</strain>
    </source>
</reference>
<accession>A0A1Z4KLK5</accession>
<dbReference type="EMBL" id="AP018216">
    <property type="protein sequence ID" value="BAY69858.1"/>
    <property type="molecule type" value="Genomic_DNA"/>
</dbReference>
<dbReference type="InterPro" id="IPR013078">
    <property type="entry name" value="His_Pase_superF_clade-1"/>
</dbReference>
<evidence type="ECO:0000313" key="2">
    <source>
        <dbReference type="Proteomes" id="UP000217507"/>
    </source>
</evidence>
<dbReference type="InterPro" id="IPR029033">
    <property type="entry name" value="His_PPase_superfam"/>
</dbReference>
<dbReference type="Pfam" id="PF00300">
    <property type="entry name" value="His_Phos_1"/>
    <property type="match status" value="1"/>
</dbReference>
<organism evidence="1 2">
    <name type="scientific">Trichormus variabilis NIES-23</name>
    <dbReference type="NCBI Taxonomy" id="1973479"/>
    <lineage>
        <taxon>Bacteria</taxon>
        <taxon>Bacillati</taxon>
        <taxon>Cyanobacteriota</taxon>
        <taxon>Cyanophyceae</taxon>
        <taxon>Nostocales</taxon>
        <taxon>Nostocaceae</taxon>
        <taxon>Trichormus</taxon>
    </lineage>
</organism>
<evidence type="ECO:0008006" key="3">
    <source>
        <dbReference type="Google" id="ProtNLM"/>
    </source>
</evidence>
<dbReference type="SUPFAM" id="SSF53254">
    <property type="entry name" value="Phosphoglycerate mutase-like"/>
    <property type="match status" value="1"/>
</dbReference>
<sequence>MSNKIFYLVRHCQASGQEPEAPLTQEGIVQANLLADFFSRFHVERIVSSPFVRAYQSITPLADRLGITIELDDRLRERVLSTAVLPDWRDHLLKTFDDLDLCLVGGESSRAAMQRGVAVVNEILLHNTKTTIIVTHGNLMTLLLKHFHQQIGFAEWQRLTNPDIYNVVIGNDYVEVKRIWQKS</sequence>
<gene>
    <name evidence="1" type="ORF">NIES23_26580</name>
</gene>
<dbReference type="SMART" id="SM00855">
    <property type="entry name" value="PGAM"/>
    <property type="match status" value="1"/>
</dbReference>